<dbReference type="SUPFAM" id="SSF51161">
    <property type="entry name" value="Trimeric LpxA-like enzymes"/>
    <property type="match status" value="1"/>
</dbReference>
<dbReference type="Gene3D" id="2.160.10.10">
    <property type="entry name" value="Hexapeptide repeat proteins"/>
    <property type="match status" value="1"/>
</dbReference>
<keyword evidence="2" id="KW-0808">Transferase</keyword>
<protein>
    <submittedName>
        <fullName evidence="2">Hexapeptide repeat of succinyl-transferase</fullName>
    </submittedName>
</protein>
<dbReference type="InterPro" id="IPR011004">
    <property type="entry name" value="Trimer_LpxA-like_sf"/>
</dbReference>
<accession>A0A239AIV5</accession>
<proteinExistence type="inferred from homology"/>
<dbReference type="Proteomes" id="UP000198310">
    <property type="component" value="Unassembled WGS sequence"/>
</dbReference>
<evidence type="ECO:0000313" key="2">
    <source>
        <dbReference type="EMBL" id="SNR95575.1"/>
    </source>
</evidence>
<dbReference type="InterPro" id="IPR050179">
    <property type="entry name" value="Trans_hexapeptide_repeat"/>
</dbReference>
<gene>
    <name evidence="2" type="ORF">SAMN06269173_11320</name>
</gene>
<dbReference type="Pfam" id="PF14602">
    <property type="entry name" value="Hexapep_2"/>
    <property type="match status" value="1"/>
</dbReference>
<dbReference type="GO" id="GO:0016740">
    <property type="term" value="F:transferase activity"/>
    <property type="evidence" value="ECO:0007669"/>
    <property type="project" value="UniProtKB-KW"/>
</dbReference>
<dbReference type="InterPro" id="IPR001451">
    <property type="entry name" value="Hexapep"/>
</dbReference>
<dbReference type="EMBL" id="FZNS01000013">
    <property type="protein sequence ID" value="SNR95575.1"/>
    <property type="molecule type" value="Genomic_DNA"/>
</dbReference>
<dbReference type="PANTHER" id="PTHR43300:SF11">
    <property type="entry name" value="ACETYLTRANSFERASE RV3034C-RELATED"/>
    <property type="match status" value="1"/>
</dbReference>
<sequence>MTGTVLTADITLEEGVLINLNCAIGHNCVIGTGAVMLLGVKIGVNPVVGAGSVVTKDVEPYSLVVGTSARVVCKLHSPVAP</sequence>
<dbReference type="PANTHER" id="PTHR43300">
    <property type="entry name" value="ACETYLTRANSFERASE"/>
    <property type="match status" value="1"/>
</dbReference>
<evidence type="ECO:0000313" key="3">
    <source>
        <dbReference type="Proteomes" id="UP000198310"/>
    </source>
</evidence>
<reference evidence="3" key="1">
    <citation type="submission" date="2017-06" db="EMBL/GenBank/DDBJ databases">
        <authorList>
            <person name="Varghese N."/>
            <person name="Submissions S."/>
        </authorList>
    </citation>
    <scope>NUCLEOTIDE SEQUENCE [LARGE SCALE GENOMIC DNA]</scope>
    <source>
        <strain evidence="3">DSM 28041</strain>
    </source>
</reference>
<evidence type="ECO:0000256" key="1">
    <source>
        <dbReference type="ARBA" id="ARBA00007274"/>
    </source>
</evidence>
<name>A0A239AIV5_9BACT</name>
<comment type="similarity">
    <text evidence="1">Belongs to the transferase hexapeptide repeat family.</text>
</comment>
<dbReference type="AlphaFoldDB" id="A0A239AIV5"/>
<dbReference type="RefSeq" id="WP_055562828.1">
    <property type="nucleotide sequence ID" value="NZ_FZNS01000013.1"/>
</dbReference>
<organism evidence="2 3">
    <name type="scientific">Hymenobacter mucosus</name>
    <dbReference type="NCBI Taxonomy" id="1411120"/>
    <lineage>
        <taxon>Bacteria</taxon>
        <taxon>Pseudomonadati</taxon>
        <taxon>Bacteroidota</taxon>
        <taxon>Cytophagia</taxon>
        <taxon>Cytophagales</taxon>
        <taxon>Hymenobacteraceae</taxon>
        <taxon>Hymenobacter</taxon>
    </lineage>
</organism>
<keyword evidence="3" id="KW-1185">Reference proteome</keyword>